<evidence type="ECO:0000256" key="1">
    <source>
        <dbReference type="ARBA" id="ARBA00022729"/>
    </source>
</evidence>
<keyword evidence="3 9" id="KW-1015">Disulfide bond</keyword>
<keyword evidence="5" id="KW-0325">Glycoprotein</keyword>
<gene>
    <name evidence="11" type="primary">Cd5l</name>
    <name evidence="11" type="ORF">CEPGRY_R03158</name>
</gene>
<dbReference type="EMBL" id="VZUD01000506">
    <property type="protein sequence ID" value="NXV23396.1"/>
    <property type="molecule type" value="Genomic_DNA"/>
</dbReference>
<dbReference type="InterPro" id="IPR050912">
    <property type="entry name" value="LOX-like_protein"/>
</dbReference>
<keyword evidence="2" id="KW-0677">Repeat</keyword>
<evidence type="ECO:0000256" key="3">
    <source>
        <dbReference type="ARBA" id="ARBA00023157"/>
    </source>
</evidence>
<feature type="domain" description="SRCR" evidence="10">
    <location>
        <begin position="1"/>
        <end position="44"/>
    </location>
</feature>
<dbReference type="GO" id="GO:0016020">
    <property type="term" value="C:membrane"/>
    <property type="evidence" value="ECO:0007669"/>
    <property type="project" value="InterPro"/>
</dbReference>
<protein>
    <recommendedName>
        <fullName evidence="8">Soluble scavenger receptor cysteine-rich domain-containing protein SSC5D</fullName>
    </recommendedName>
</protein>
<dbReference type="PROSITE" id="PS50287">
    <property type="entry name" value="SRCR_2"/>
    <property type="match status" value="2"/>
</dbReference>
<dbReference type="GO" id="GO:0005615">
    <property type="term" value="C:extracellular space"/>
    <property type="evidence" value="ECO:0007669"/>
    <property type="project" value="TreeGrafter"/>
</dbReference>
<reference evidence="11 12" key="1">
    <citation type="submission" date="2019-09" db="EMBL/GenBank/DDBJ databases">
        <title>Bird 10,000 Genomes (B10K) Project - Family phase.</title>
        <authorList>
            <person name="Zhang G."/>
        </authorList>
    </citation>
    <scope>NUCLEOTIDE SEQUENCE [LARGE SCALE GENOMIC DNA]</scope>
    <source>
        <strain evidence="11">OUT-0020</strain>
        <tissue evidence="11">Liver</tissue>
    </source>
</reference>
<evidence type="ECO:0000259" key="10">
    <source>
        <dbReference type="PROSITE" id="PS50287"/>
    </source>
</evidence>
<comment type="caution">
    <text evidence="9">Lacks conserved residue(s) required for the propagation of feature annotation.</text>
</comment>
<evidence type="ECO:0000256" key="8">
    <source>
        <dbReference type="ARBA" id="ARBA00069168"/>
    </source>
</evidence>
<dbReference type="InterPro" id="IPR036772">
    <property type="entry name" value="SRCR-like_dom_sf"/>
</dbReference>
<comment type="caution">
    <text evidence="11">The sequence shown here is derived from an EMBL/GenBank/DDBJ whole genome shotgun (WGS) entry which is preliminary data.</text>
</comment>
<comment type="function">
    <text evidence="6">Binds to extracellular matrix proteins. Binds to pathogen-associated molecular patterns (PAMPs) present on the cell walls of Gram-positive and Gram-negative bacteria and fungi, behaving as a pattern recognition receptor (PRR). Induces bacterial and fungal aggregation and subsequent inhibition of PAMP-induced cytokine release. Does not possess intrinsic bactericidal activity. May play a role in the innate defense and homeostasis of certain epithelial surfaces.</text>
</comment>
<sequence length="180" mass="19298">EGTGPIWLDDVRCQGNESSLLGCPASPWGLTNCQHREDAAVVCAGSRDGGPFQLRLVGGPGRCAGRLEVNHAGQWGTVCDDGWSGTNAAVVCRELSCGMAATVGDLPRGRPRFGPGAGRIWLDDVRCQGQERTLRDCAHRTWGRHDCTHQEDVGVVCQVWDHPPAAMGHPGWPVRAGSRH</sequence>
<evidence type="ECO:0000256" key="9">
    <source>
        <dbReference type="PROSITE-ProRule" id="PRU00196"/>
    </source>
</evidence>
<proteinExistence type="predicted"/>
<feature type="non-terminal residue" evidence="11">
    <location>
        <position position="1"/>
    </location>
</feature>
<feature type="non-terminal residue" evidence="11">
    <location>
        <position position="180"/>
    </location>
</feature>
<dbReference type="PANTHER" id="PTHR45817:SF9">
    <property type="entry name" value="SRCR DOMAIN-CONTAINING PROTEIN"/>
    <property type="match status" value="1"/>
</dbReference>
<keyword evidence="4" id="KW-0675">Receptor</keyword>
<dbReference type="InterPro" id="IPR001190">
    <property type="entry name" value="SRCR"/>
</dbReference>
<accession>A0A7L3S5E6</accession>
<evidence type="ECO:0000313" key="11">
    <source>
        <dbReference type="EMBL" id="NXV23396.1"/>
    </source>
</evidence>
<evidence type="ECO:0000256" key="7">
    <source>
        <dbReference type="ARBA" id="ARBA00064153"/>
    </source>
</evidence>
<dbReference type="Gene3D" id="3.10.250.10">
    <property type="entry name" value="SRCR-like domain"/>
    <property type="match status" value="2"/>
</dbReference>
<dbReference type="SUPFAM" id="SSF56487">
    <property type="entry name" value="SRCR-like"/>
    <property type="match status" value="2"/>
</dbReference>
<keyword evidence="1" id="KW-0732">Signal</keyword>
<name>A0A7L3S5E6_CEPGR</name>
<dbReference type="PANTHER" id="PTHR45817">
    <property type="entry name" value="LYSYL OXIDASE-LIKE-RELATED"/>
    <property type="match status" value="1"/>
</dbReference>
<dbReference type="AlphaFoldDB" id="A0A7L3S5E6"/>
<dbReference type="SMART" id="SM00202">
    <property type="entry name" value="SR"/>
    <property type="match status" value="1"/>
</dbReference>
<feature type="disulfide bond" evidence="9">
    <location>
        <begin position="13"/>
        <end position="23"/>
    </location>
</feature>
<dbReference type="FunFam" id="3.10.250.10:FF:000007">
    <property type="entry name" value="Soluble scavenger receptor cysteine-rich domain-containing protein SSC5D"/>
    <property type="match status" value="1"/>
</dbReference>
<evidence type="ECO:0000256" key="4">
    <source>
        <dbReference type="ARBA" id="ARBA00023170"/>
    </source>
</evidence>
<dbReference type="Pfam" id="PF00530">
    <property type="entry name" value="SRCR"/>
    <property type="match status" value="2"/>
</dbReference>
<evidence type="ECO:0000256" key="5">
    <source>
        <dbReference type="ARBA" id="ARBA00023180"/>
    </source>
</evidence>
<evidence type="ECO:0000313" key="12">
    <source>
        <dbReference type="Proteomes" id="UP000578766"/>
    </source>
</evidence>
<organism evidence="11 12">
    <name type="scientific">Cepphus grylle</name>
    <name type="common">Black guillemot</name>
    <name type="synonym">Alca grylle</name>
    <dbReference type="NCBI Taxonomy" id="28697"/>
    <lineage>
        <taxon>Eukaryota</taxon>
        <taxon>Metazoa</taxon>
        <taxon>Chordata</taxon>
        <taxon>Craniata</taxon>
        <taxon>Vertebrata</taxon>
        <taxon>Euteleostomi</taxon>
        <taxon>Archelosauria</taxon>
        <taxon>Archosauria</taxon>
        <taxon>Dinosauria</taxon>
        <taxon>Saurischia</taxon>
        <taxon>Theropoda</taxon>
        <taxon>Coelurosauria</taxon>
        <taxon>Aves</taxon>
        <taxon>Neognathae</taxon>
        <taxon>Neoaves</taxon>
        <taxon>Charadriiformes</taxon>
        <taxon>Alcidae</taxon>
        <taxon>Cepphus</taxon>
    </lineage>
</organism>
<dbReference type="GO" id="GO:0004720">
    <property type="term" value="F:protein-lysine 6-oxidase activity"/>
    <property type="evidence" value="ECO:0007669"/>
    <property type="project" value="TreeGrafter"/>
</dbReference>
<evidence type="ECO:0000256" key="6">
    <source>
        <dbReference type="ARBA" id="ARBA00058074"/>
    </source>
</evidence>
<comment type="subunit">
    <text evidence="7">Interacts with LGALS1 and laminin.</text>
</comment>
<keyword evidence="12" id="KW-1185">Reference proteome</keyword>
<evidence type="ECO:0000256" key="2">
    <source>
        <dbReference type="ARBA" id="ARBA00022737"/>
    </source>
</evidence>
<feature type="disulfide bond" evidence="9">
    <location>
        <begin position="127"/>
        <end position="137"/>
    </location>
</feature>
<feature type="domain" description="SRCR" evidence="10">
    <location>
        <begin position="54"/>
        <end position="158"/>
    </location>
</feature>
<dbReference type="Proteomes" id="UP000578766">
    <property type="component" value="Unassembled WGS sequence"/>
</dbReference>
<dbReference type="PRINTS" id="PR00258">
    <property type="entry name" value="SPERACTRCPTR"/>
</dbReference>